<accession>A0A4S4NAK5</accession>
<dbReference type="EMBL" id="SGPM01000012">
    <property type="protein sequence ID" value="THH32970.1"/>
    <property type="molecule type" value="Genomic_DNA"/>
</dbReference>
<evidence type="ECO:0000313" key="2">
    <source>
        <dbReference type="EMBL" id="THH32970.1"/>
    </source>
</evidence>
<dbReference type="OrthoDB" id="2804739at2759"/>
<protein>
    <submittedName>
        <fullName evidence="2">Uncharacterized protein</fullName>
    </submittedName>
</protein>
<evidence type="ECO:0000256" key="1">
    <source>
        <dbReference type="SAM" id="MobiDB-lite"/>
    </source>
</evidence>
<proteinExistence type="predicted"/>
<dbReference type="Proteomes" id="UP000308730">
    <property type="component" value="Unassembled WGS sequence"/>
</dbReference>
<feature type="compositionally biased region" description="Polar residues" evidence="1">
    <location>
        <begin position="207"/>
        <end position="218"/>
    </location>
</feature>
<feature type="region of interest" description="Disordered" evidence="1">
    <location>
        <begin position="199"/>
        <end position="218"/>
    </location>
</feature>
<comment type="caution">
    <text evidence="2">The sequence shown here is derived from an EMBL/GenBank/DDBJ whole genome shotgun (WGS) entry which is preliminary data.</text>
</comment>
<dbReference type="AlphaFoldDB" id="A0A4S4NAK5"/>
<organism evidence="2 3">
    <name type="scientific">Antrodiella citrinella</name>
    <dbReference type="NCBI Taxonomy" id="2447956"/>
    <lineage>
        <taxon>Eukaryota</taxon>
        <taxon>Fungi</taxon>
        <taxon>Dikarya</taxon>
        <taxon>Basidiomycota</taxon>
        <taxon>Agaricomycotina</taxon>
        <taxon>Agaricomycetes</taxon>
        <taxon>Polyporales</taxon>
        <taxon>Steccherinaceae</taxon>
        <taxon>Antrodiella</taxon>
    </lineage>
</organism>
<reference evidence="2 3" key="1">
    <citation type="submission" date="2019-02" db="EMBL/GenBank/DDBJ databases">
        <title>Genome sequencing of the rare red list fungi Antrodiella citrinella (Flaviporus citrinellus).</title>
        <authorList>
            <person name="Buettner E."/>
            <person name="Kellner H."/>
        </authorList>
    </citation>
    <scope>NUCLEOTIDE SEQUENCE [LARGE SCALE GENOMIC DNA]</scope>
    <source>
        <strain evidence="2 3">DSM 108506</strain>
    </source>
</reference>
<evidence type="ECO:0000313" key="3">
    <source>
        <dbReference type="Proteomes" id="UP000308730"/>
    </source>
</evidence>
<gene>
    <name evidence="2" type="ORF">EUX98_g1223</name>
</gene>
<sequence>MDKRETSPAPARRNKPTKSDISIRIACIEALSRSSLMKLSRKRSATRLGVKQVARYLRHKTGSPLHYKSVSRYLKTLPSPELRQSKLEACDDAPSDLADDIAVVPMPSSMSKRRIASKIPALNCVVEIPPASNFVSTDHTDWTYLQTPLDQIMHTPDGPPDLCRPRASTACLKPKSSILTTIRPAPLKRLSIDPNAELDSPYVPFTPQESPSSRSSPTLELANKFNKMDIPNGVVNSASPSHKFKATAYEVPWKLSHTLPRRLSYKSALPSTSSPLTPNTFPGLLPPIEGNNLASPVTLRTSYLPGLQPVTPLPVSGSSGVSGSPAGYF</sequence>
<keyword evidence="3" id="KW-1185">Reference proteome</keyword>
<name>A0A4S4NAK5_9APHY</name>